<dbReference type="GO" id="GO:0016787">
    <property type="term" value="F:hydrolase activity"/>
    <property type="evidence" value="ECO:0007669"/>
    <property type="project" value="UniProtKB-KW"/>
</dbReference>
<dbReference type="InterPro" id="IPR050300">
    <property type="entry name" value="GDXG_lipolytic_enzyme"/>
</dbReference>
<dbReference type="PANTHER" id="PTHR48081">
    <property type="entry name" value="AB HYDROLASE SUPERFAMILY PROTEIN C4A8.06C"/>
    <property type="match status" value="1"/>
</dbReference>
<dbReference type="InterPro" id="IPR029058">
    <property type="entry name" value="AB_hydrolase_fold"/>
</dbReference>
<dbReference type="SUPFAM" id="SSF53474">
    <property type="entry name" value="alpha/beta-Hydrolases"/>
    <property type="match status" value="1"/>
</dbReference>
<evidence type="ECO:0000259" key="2">
    <source>
        <dbReference type="Pfam" id="PF20434"/>
    </source>
</evidence>
<protein>
    <submittedName>
        <fullName evidence="3">Alpha/beta hydrolase</fullName>
    </submittedName>
</protein>
<dbReference type="RefSeq" id="WP_281734932.1">
    <property type="nucleotide sequence ID" value="NZ_JAKETQ010000001.1"/>
</dbReference>
<keyword evidence="4" id="KW-1185">Reference proteome</keyword>
<evidence type="ECO:0000256" key="1">
    <source>
        <dbReference type="ARBA" id="ARBA00022801"/>
    </source>
</evidence>
<keyword evidence="1 3" id="KW-0378">Hydrolase</keyword>
<dbReference type="Gene3D" id="3.40.50.1820">
    <property type="entry name" value="alpha/beta hydrolase"/>
    <property type="match status" value="1"/>
</dbReference>
<dbReference type="AlphaFoldDB" id="A0AA41UA91"/>
<dbReference type="PANTHER" id="PTHR48081:SF33">
    <property type="entry name" value="KYNURENINE FORMAMIDASE"/>
    <property type="match status" value="1"/>
</dbReference>
<name>A0AA41UA91_9HYPH</name>
<dbReference type="EMBL" id="JALAZD010000001">
    <property type="protein sequence ID" value="MCI0125817.1"/>
    <property type="molecule type" value="Genomic_DNA"/>
</dbReference>
<sequence length="274" mass="29866">MTDPFLIRALVPNYEAIREAYRQRSDATRATLRHHLDLQYGPHPDERLDLFLPNRAEGAPVHIFVHGGYWRANVKEDYAYVAEPIVAAGGIAAIVEYTLMPKVRLATLVDQVRRAARWLVAQAGEFGGDAERLSASGHSAGGHLAFYLAAAAPHEAELPDIPLQSLLLVSGLYDLDPITRSFLQPELGLTAEEVTEWSPVAARVANGMRFELAVGEVESAPFREQAERLAAWLSGQGSTTEQRMIDGADHMSIVLDLGTRGTKLGGMLEKCVGG</sequence>
<dbReference type="Proteomes" id="UP001156140">
    <property type="component" value="Unassembled WGS sequence"/>
</dbReference>
<proteinExistence type="predicted"/>
<organism evidence="3 4">
    <name type="scientific">Paradevosia shaoguanensis</name>
    <dbReference type="NCBI Taxonomy" id="1335043"/>
    <lineage>
        <taxon>Bacteria</taxon>
        <taxon>Pseudomonadati</taxon>
        <taxon>Pseudomonadota</taxon>
        <taxon>Alphaproteobacteria</taxon>
        <taxon>Hyphomicrobiales</taxon>
        <taxon>Devosiaceae</taxon>
        <taxon>Paradevosia</taxon>
    </lineage>
</organism>
<dbReference type="Pfam" id="PF20434">
    <property type="entry name" value="BD-FAE"/>
    <property type="match status" value="1"/>
</dbReference>
<comment type="caution">
    <text evidence="3">The sequence shown here is derived from an EMBL/GenBank/DDBJ whole genome shotgun (WGS) entry which is preliminary data.</text>
</comment>
<feature type="domain" description="BD-FAE-like" evidence="2">
    <location>
        <begin position="48"/>
        <end position="151"/>
    </location>
</feature>
<reference evidence="3" key="1">
    <citation type="submission" date="2022-03" db="EMBL/GenBank/DDBJ databases">
        <title>The complete genome sequence of a Methyloterrigena soli.</title>
        <authorList>
            <person name="Zi Z."/>
        </authorList>
    </citation>
    <scope>NUCLEOTIDE SEQUENCE</scope>
    <source>
        <strain evidence="3">M48</strain>
    </source>
</reference>
<dbReference type="InterPro" id="IPR049492">
    <property type="entry name" value="BD-FAE-like_dom"/>
</dbReference>
<evidence type="ECO:0000313" key="3">
    <source>
        <dbReference type="EMBL" id="MCI0125817.1"/>
    </source>
</evidence>
<evidence type="ECO:0000313" key="4">
    <source>
        <dbReference type="Proteomes" id="UP001156140"/>
    </source>
</evidence>
<gene>
    <name evidence="3" type="ORF">ML536_03140</name>
</gene>
<accession>A0AA41UA91</accession>